<feature type="domain" description="D-isomer specific 2-hydroxyacid dehydrogenase NAD-binding" evidence="2">
    <location>
        <begin position="17"/>
        <end position="113"/>
    </location>
</feature>
<dbReference type="Gene3D" id="3.40.50.720">
    <property type="entry name" value="NAD(P)-binding Rossmann-like Domain"/>
    <property type="match status" value="1"/>
</dbReference>
<dbReference type="InterPro" id="IPR036291">
    <property type="entry name" value="NAD(P)-bd_dom_sf"/>
</dbReference>
<dbReference type="GO" id="GO:0051287">
    <property type="term" value="F:NAD binding"/>
    <property type="evidence" value="ECO:0007669"/>
    <property type="project" value="InterPro"/>
</dbReference>
<evidence type="ECO:0000259" key="2">
    <source>
        <dbReference type="Pfam" id="PF02826"/>
    </source>
</evidence>
<dbReference type="SUPFAM" id="SSF51735">
    <property type="entry name" value="NAD(P)-binding Rossmann-fold domains"/>
    <property type="match status" value="1"/>
</dbReference>
<evidence type="ECO:0000313" key="3">
    <source>
        <dbReference type="EMBL" id="VEL30906.1"/>
    </source>
</evidence>
<dbReference type="PANTHER" id="PTHR46029">
    <property type="entry name" value="C-TERMINAL-BINDING PROTEIN"/>
    <property type="match status" value="1"/>
</dbReference>
<organism evidence="3 4">
    <name type="scientific">Protopolystoma xenopodis</name>
    <dbReference type="NCBI Taxonomy" id="117903"/>
    <lineage>
        <taxon>Eukaryota</taxon>
        <taxon>Metazoa</taxon>
        <taxon>Spiralia</taxon>
        <taxon>Lophotrochozoa</taxon>
        <taxon>Platyhelminthes</taxon>
        <taxon>Monogenea</taxon>
        <taxon>Polyopisthocotylea</taxon>
        <taxon>Polystomatidea</taxon>
        <taxon>Polystomatidae</taxon>
        <taxon>Protopolystoma</taxon>
    </lineage>
</organism>
<accession>A0A3S5ASF7</accession>
<sequence>MMRVGKRISGPEQLKEAASGSARIRGDTLGIIGFGRVGTAVALRAQAFGFRVVFYDPYLPDGIEKSLGIDRVYTIQDLLFQSDCVTLHCSLNEHNRRIINENTIKLMRPGMLLTSLLGYCPYLHMLSSHLFWRHPFPLYLL</sequence>
<keyword evidence="1" id="KW-0472">Membrane</keyword>
<keyword evidence="4" id="KW-1185">Reference proteome</keyword>
<dbReference type="GO" id="GO:0003713">
    <property type="term" value="F:transcription coactivator activity"/>
    <property type="evidence" value="ECO:0007669"/>
    <property type="project" value="TreeGrafter"/>
</dbReference>
<keyword evidence="1" id="KW-1133">Transmembrane helix</keyword>
<dbReference type="PROSITE" id="PS00065">
    <property type="entry name" value="D_2_HYDROXYACID_DH_1"/>
    <property type="match status" value="1"/>
</dbReference>
<dbReference type="AlphaFoldDB" id="A0A3S5ASF7"/>
<dbReference type="GO" id="GO:0140297">
    <property type="term" value="F:DNA-binding transcription factor binding"/>
    <property type="evidence" value="ECO:0007669"/>
    <property type="project" value="TreeGrafter"/>
</dbReference>
<dbReference type="GO" id="GO:0003714">
    <property type="term" value="F:transcription corepressor activity"/>
    <property type="evidence" value="ECO:0007669"/>
    <property type="project" value="TreeGrafter"/>
</dbReference>
<dbReference type="GO" id="GO:0006357">
    <property type="term" value="P:regulation of transcription by RNA polymerase II"/>
    <property type="evidence" value="ECO:0007669"/>
    <property type="project" value="TreeGrafter"/>
</dbReference>
<dbReference type="GO" id="GO:0005634">
    <property type="term" value="C:nucleus"/>
    <property type="evidence" value="ECO:0007669"/>
    <property type="project" value="TreeGrafter"/>
</dbReference>
<proteinExistence type="predicted"/>
<dbReference type="Proteomes" id="UP000784294">
    <property type="component" value="Unassembled WGS sequence"/>
</dbReference>
<reference evidence="3" key="1">
    <citation type="submission" date="2018-11" db="EMBL/GenBank/DDBJ databases">
        <authorList>
            <consortium name="Pathogen Informatics"/>
        </authorList>
    </citation>
    <scope>NUCLEOTIDE SEQUENCE</scope>
</reference>
<dbReference type="InterPro" id="IPR029752">
    <property type="entry name" value="D-isomer_DH_CS1"/>
</dbReference>
<name>A0A3S5ASF7_9PLAT</name>
<feature type="transmembrane region" description="Helical" evidence="1">
    <location>
        <begin position="111"/>
        <end position="132"/>
    </location>
</feature>
<evidence type="ECO:0000313" key="4">
    <source>
        <dbReference type="Proteomes" id="UP000784294"/>
    </source>
</evidence>
<dbReference type="OrthoDB" id="9991913at2759"/>
<keyword evidence="1" id="KW-0812">Transmembrane</keyword>
<dbReference type="GO" id="GO:0001221">
    <property type="term" value="F:transcription coregulator binding"/>
    <property type="evidence" value="ECO:0007669"/>
    <property type="project" value="TreeGrafter"/>
</dbReference>
<evidence type="ECO:0000256" key="1">
    <source>
        <dbReference type="SAM" id="Phobius"/>
    </source>
</evidence>
<comment type="caution">
    <text evidence="3">The sequence shown here is derived from an EMBL/GenBank/DDBJ whole genome shotgun (WGS) entry which is preliminary data.</text>
</comment>
<dbReference type="InterPro" id="IPR006140">
    <property type="entry name" value="D-isomer_DH_NAD-bd"/>
</dbReference>
<dbReference type="EMBL" id="CAAALY010116786">
    <property type="protein sequence ID" value="VEL30906.1"/>
    <property type="molecule type" value="Genomic_DNA"/>
</dbReference>
<protein>
    <recommendedName>
        <fullName evidence="2">D-isomer specific 2-hydroxyacid dehydrogenase NAD-binding domain-containing protein</fullName>
    </recommendedName>
</protein>
<dbReference type="Pfam" id="PF02826">
    <property type="entry name" value="2-Hacid_dh_C"/>
    <property type="match status" value="1"/>
</dbReference>
<gene>
    <name evidence="3" type="ORF">PXEA_LOCUS24346</name>
</gene>
<dbReference type="InterPro" id="IPR051638">
    <property type="entry name" value="CTBP_dehydrogenase"/>
</dbReference>
<dbReference type="PANTHER" id="PTHR46029:SF7">
    <property type="entry name" value="C-TERMINAL-BINDING PROTEIN"/>
    <property type="match status" value="1"/>
</dbReference>